<reference evidence="1" key="1">
    <citation type="submission" date="2018-04" db="EMBL/GenBank/DDBJ databases">
        <title>Transcriptome assembly of Sipha flava.</title>
        <authorList>
            <person name="Scully E.D."/>
            <person name="Geib S.M."/>
            <person name="Palmer N.A."/>
            <person name="Koch K."/>
            <person name="Bradshaw J."/>
            <person name="Heng-Moss T."/>
            <person name="Sarath G."/>
        </authorList>
    </citation>
    <scope>NUCLEOTIDE SEQUENCE</scope>
</reference>
<evidence type="ECO:0000313" key="1">
    <source>
        <dbReference type="EMBL" id="MBY83445.1"/>
    </source>
</evidence>
<proteinExistence type="predicted"/>
<dbReference type="EMBL" id="GGMS01014242">
    <property type="protein sequence ID" value="MBY83445.1"/>
    <property type="molecule type" value="Transcribed_RNA"/>
</dbReference>
<protein>
    <submittedName>
        <fullName evidence="1">Uncharacterized protein</fullName>
    </submittedName>
</protein>
<dbReference type="AlphaFoldDB" id="A0A2S2R0D8"/>
<sequence length="111" mass="13163">MCTKNIPNIVRSVICFKVSNKFTLDVDSFVMFKIRLNYSYYKEKTPWYTKNKNSTQISKYAKICNVKFRIYLIGFPNKVYSSYTGISRTFKKCMQMLEIIITDYELSLKSV</sequence>
<name>A0A2S2R0D8_9HEMI</name>
<accession>A0A2S2R0D8</accession>
<gene>
    <name evidence="1" type="ORF">g.128877</name>
</gene>
<organism evidence="1">
    <name type="scientific">Sipha flava</name>
    <name type="common">yellow sugarcane aphid</name>
    <dbReference type="NCBI Taxonomy" id="143950"/>
    <lineage>
        <taxon>Eukaryota</taxon>
        <taxon>Metazoa</taxon>
        <taxon>Ecdysozoa</taxon>
        <taxon>Arthropoda</taxon>
        <taxon>Hexapoda</taxon>
        <taxon>Insecta</taxon>
        <taxon>Pterygota</taxon>
        <taxon>Neoptera</taxon>
        <taxon>Paraneoptera</taxon>
        <taxon>Hemiptera</taxon>
        <taxon>Sternorrhyncha</taxon>
        <taxon>Aphidomorpha</taxon>
        <taxon>Aphidoidea</taxon>
        <taxon>Aphididae</taxon>
        <taxon>Sipha</taxon>
    </lineage>
</organism>